<sequence length="68" mass="7720">MFLRQPRVYRILLADARSDQLSMLNSRSRNSFIQFDSTILETLSVGVLNTTGIQVKHTLVPLSIVLMN</sequence>
<dbReference type="EMBL" id="KN838568">
    <property type="protein sequence ID" value="KIK04594.1"/>
    <property type="molecule type" value="Genomic_DNA"/>
</dbReference>
<reference evidence="1 2" key="1">
    <citation type="submission" date="2014-04" db="EMBL/GenBank/DDBJ databases">
        <authorList>
            <consortium name="DOE Joint Genome Institute"/>
            <person name="Kuo A."/>
            <person name="Kohler A."/>
            <person name="Nagy L.G."/>
            <person name="Floudas D."/>
            <person name="Copeland A."/>
            <person name="Barry K.W."/>
            <person name="Cichocki N."/>
            <person name="Veneault-Fourrey C."/>
            <person name="LaButti K."/>
            <person name="Lindquist E.A."/>
            <person name="Lipzen A."/>
            <person name="Lundell T."/>
            <person name="Morin E."/>
            <person name="Murat C."/>
            <person name="Sun H."/>
            <person name="Tunlid A."/>
            <person name="Henrissat B."/>
            <person name="Grigoriev I.V."/>
            <person name="Hibbett D.S."/>
            <person name="Martin F."/>
            <person name="Nordberg H.P."/>
            <person name="Cantor M.N."/>
            <person name="Hua S.X."/>
        </authorList>
    </citation>
    <scope>NUCLEOTIDE SEQUENCE [LARGE SCALE GENOMIC DNA]</scope>
    <source>
        <strain evidence="1 2">LaAM-08-1</strain>
    </source>
</reference>
<evidence type="ECO:0000313" key="1">
    <source>
        <dbReference type="EMBL" id="KIK04594.1"/>
    </source>
</evidence>
<evidence type="ECO:0000313" key="2">
    <source>
        <dbReference type="Proteomes" id="UP000054477"/>
    </source>
</evidence>
<name>A0A0C9XSE8_9AGAR</name>
<protein>
    <submittedName>
        <fullName evidence="1">Uncharacterized protein</fullName>
    </submittedName>
</protein>
<accession>A0A0C9XSE8</accession>
<organism evidence="1 2">
    <name type="scientific">Laccaria amethystina LaAM-08-1</name>
    <dbReference type="NCBI Taxonomy" id="1095629"/>
    <lineage>
        <taxon>Eukaryota</taxon>
        <taxon>Fungi</taxon>
        <taxon>Dikarya</taxon>
        <taxon>Basidiomycota</taxon>
        <taxon>Agaricomycotina</taxon>
        <taxon>Agaricomycetes</taxon>
        <taxon>Agaricomycetidae</taxon>
        <taxon>Agaricales</taxon>
        <taxon>Agaricineae</taxon>
        <taxon>Hydnangiaceae</taxon>
        <taxon>Laccaria</taxon>
    </lineage>
</organism>
<keyword evidence="2" id="KW-1185">Reference proteome</keyword>
<dbReference type="Proteomes" id="UP000054477">
    <property type="component" value="Unassembled WGS sequence"/>
</dbReference>
<dbReference type="HOGENOM" id="CLU_2794335_0_0_1"/>
<reference evidence="2" key="2">
    <citation type="submission" date="2015-01" db="EMBL/GenBank/DDBJ databases">
        <title>Evolutionary Origins and Diversification of the Mycorrhizal Mutualists.</title>
        <authorList>
            <consortium name="DOE Joint Genome Institute"/>
            <consortium name="Mycorrhizal Genomics Consortium"/>
            <person name="Kohler A."/>
            <person name="Kuo A."/>
            <person name="Nagy L.G."/>
            <person name="Floudas D."/>
            <person name="Copeland A."/>
            <person name="Barry K.W."/>
            <person name="Cichocki N."/>
            <person name="Veneault-Fourrey C."/>
            <person name="LaButti K."/>
            <person name="Lindquist E.A."/>
            <person name="Lipzen A."/>
            <person name="Lundell T."/>
            <person name="Morin E."/>
            <person name="Murat C."/>
            <person name="Riley R."/>
            <person name="Ohm R."/>
            <person name="Sun H."/>
            <person name="Tunlid A."/>
            <person name="Henrissat B."/>
            <person name="Grigoriev I.V."/>
            <person name="Hibbett D.S."/>
            <person name="Martin F."/>
        </authorList>
    </citation>
    <scope>NUCLEOTIDE SEQUENCE [LARGE SCALE GENOMIC DNA]</scope>
    <source>
        <strain evidence="2">LaAM-08-1</strain>
    </source>
</reference>
<proteinExistence type="predicted"/>
<gene>
    <name evidence="1" type="ORF">K443DRAFT_412342</name>
</gene>
<dbReference type="AlphaFoldDB" id="A0A0C9XSE8"/>